<dbReference type="EMBL" id="AP025516">
    <property type="protein sequence ID" value="BDD85822.1"/>
    <property type="molecule type" value="Genomic_DNA"/>
</dbReference>
<evidence type="ECO:0000313" key="2">
    <source>
        <dbReference type="Proteomes" id="UP000830055"/>
    </source>
</evidence>
<dbReference type="RefSeq" id="WP_284152951.1">
    <property type="nucleotide sequence ID" value="NZ_AP025516.1"/>
</dbReference>
<evidence type="ECO:0000313" key="1">
    <source>
        <dbReference type="EMBL" id="BDD85822.1"/>
    </source>
</evidence>
<gene>
    <name evidence="1" type="ORF">DPPLL_01870</name>
</gene>
<dbReference type="Proteomes" id="UP000830055">
    <property type="component" value="Chromosome"/>
</dbReference>
<evidence type="ECO:0008006" key="3">
    <source>
        <dbReference type="Google" id="ProtNLM"/>
    </source>
</evidence>
<organism evidence="1 2">
    <name type="scientific">Desulfofustis limnaeus</name>
    <dbReference type="NCBI Taxonomy" id="2740163"/>
    <lineage>
        <taxon>Bacteria</taxon>
        <taxon>Pseudomonadati</taxon>
        <taxon>Thermodesulfobacteriota</taxon>
        <taxon>Desulfobulbia</taxon>
        <taxon>Desulfobulbales</taxon>
        <taxon>Desulfocapsaceae</taxon>
        <taxon>Desulfofustis</taxon>
    </lineage>
</organism>
<proteinExistence type="predicted"/>
<reference evidence="1 2" key="1">
    <citation type="submission" date="2022-01" db="EMBL/GenBank/DDBJ databases">
        <title>Desulfofustis limnae sp. nov., a novel mesophilic sulfate-reducing bacterium isolated from marsh soil.</title>
        <authorList>
            <person name="Watanabe M."/>
            <person name="Takahashi A."/>
            <person name="Kojima H."/>
            <person name="Fukui M."/>
        </authorList>
    </citation>
    <scope>NUCLEOTIDE SEQUENCE [LARGE SCALE GENOMIC DNA]</scope>
    <source>
        <strain evidence="1 2">PPLL</strain>
    </source>
</reference>
<sequence length="109" mass="12411">MARPTQYDLETLRKLVNSGKSKAEIMNEMEIKNHPTFNNLMLKLMDTDKKYYSVKTARRTKSVKAQTVKIGKRMTLTLSAKLLENSGFKPGDSFAVVISKKKITLTIQE</sequence>
<name>A0ABN6LYW1_9BACT</name>
<protein>
    <recommendedName>
        <fullName evidence="3">AbrB family transcriptional regulator</fullName>
    </recommendedName>
</protein>
<keyword evidence="2" id="KW-1185">Reference proteome</keyword>
<accession>A0ABN6LYW1</accession>